<keyword evidence="2" id="KW-0812">Transmembrane</keyword>
<comment type="caution">
    <text evidence="3">The sequence shown here is derived from an EMBL/GenBank/DDBJ whole genome shotgun (WGS) entry which is preliminary data.</text>
</comment>
<keyword evidence="2" id="KW-0472">Membrane</keyword>
<feature type="transmembrane region" description="Helical" evidence="2">
    <location>
        <begin position="154"/>
        <end position="175"/>
    </location>
</feature>
<feature type="region of interest" description="Disordered" evidence="1">
    <location>
        <begin position="119"/>
        <end position="150"/>
    </location>
</feature>
<evidence type="ECO:0008006" key="5">
    <source>
        <dbReference type="Google" id="ProtNLM"/>
    </source>
</evidence>
<feature type="transmembrane region" description="Helical" evidence="2">
    <location>
        <begin position="210"/>
        <end position="234"/>
    </location>
</feature>
<accession>A0AAE3ZEF1</accession>
<dbReference type="Proteomes" id="UP001180845">
    <property type="component" value="Unassembled WGS sequence"/>
</dbReference>
<feature type="compositionally biased region" description="Low complexity" evidence="1">
    <location>
        <begin position="1"/>
        <end position="16"/>
    </location>
</feature>
<name>A0AAE3ZEF1_9ACTN</name>
<evidence type="ECO:0000313" key="3">
    <source>
        <dbReference type="EMBL" id="MDR7301484.1"/>
    </source>
</evidence>
<organism evidence="3 4">
    <name type="scientific">Haloactinomyces albus</name>
    <dbReference type="NCBI Taxonomy" id="1352928"/>
    <lineage>
        <taxon>Bacteria</taxon>
        <taxon>Bacillati</taxon>
        <taxon>Actinomycetota</taxon>
        <taxon>Actinomycetes</taxon>
        <taxon>Actinopolysporales</taxon>
        <taxon>Actinopolysporaceae</taxon>
        <taxon>Haloactinomyces</taxon>
    </lineage>
</organism>
<feature type="compositionally biased region" description="Basic and acidic residues" evidence="1">
    <location>
        <begin position="119"/>
        <end position="129"/>
    </location>
</feature>
<feature type="transmembrane region" description="Helical" evidence="2">
    <location>
        <begin position="182"/>
        <end position="204"/>
    </location>
</feature>
<proteinExistence type="predicted"/>
<dbReference type="EMBL" id="JAVDXW010000001">
    <property type="protein sequence ID" value="MDR7301484.1"/>
    <property type="molecule type" value="Genomic_DNA"/>
</dbReference>
<reference evidence="3" key="1">
    <citation type="submission" date="2023-07" db="EMBL/GenBank/DDBJ databases">
        <title>Sequencing the genomes of 1000 actinobacteria strains.</title>
        <authorList>
            <person name="Klenk H.-P."/>
        </authorList>
    </citation>
    <scope>NUCLEOTIDE SEQUENCE</scope>
    <source>
        <strain evidence="3">DSM 45977</strain>
    </source>
</reference>
<sequence>MSRSVSRARSTAATDTGTRESTLELRARSGRAVLLRSYDHTERDPAHLPVSGALLEALHEWAHVAGRVAEREGADADFAARAVERRGRQLATRLAAEIDVAVEYVDPSSGQVHRAVPQRLDREGPEDTSRWTSPHARSVGQGLPATGEAEPTPWATGLTVSALVAALVTIALVIVSSGLAEVSVLLALIVNAAMAAGFAPSIWLGRRVPVWRWVALGTAGGILLAWFALLLDLLG</sequence>
<gene>
    <name evidence="3" type="ORF">JOF55_001665</name>
</gene>
<evidence type="ECO:0000256" key="2">
    <source>
        <dbReference type="SAM" id="Phobius"/>
    </source>
</evidence>
<dbReference type="RefSeq" id="WP_310272055.1">
    <property type="nucleotide sequence ID" value="NZ_JAVDXW010000001.1"/>
</dbReference>
<keyword evidence="2" id="KW-1133">Transmembrane helix</keyword>
<evidence type="ECO:0000313" key="4">
    <source>
        <dbReference type="Proteomes" id="UP001180845"/>
    </source>
</evidence>
<dbReference type="Pfam" id="PF10801">
    <property type="entry name" value="DUF2537"/>
    <property type="match status" value="1"/>
</dbReference>
<dbReference type="AlphaFoldDB" id="A0AAE3ZEF1"/>
<evidence type="ECO:0000256" key="1">
    <source>
        <dbReference type="SAM" id="MobiDB-lite"/>
    </source>
</evidence>
<feature type="region of interest" description="Disordered" evidence="1">
    <location>
        <begin position="1"/>
        <end position="23"/>
    </location>
</feature>
<protein>
    <recommendedName>
        <fullName evidence="5">DUF2537 domain-containing protein</fullName>
    </recommendedName>
</protein>
<dbReference type="InterPro" id="IPR024244">
    <property type="entry name" value="DUF2537"/>
</dbReference>
<keyword evidence="4" id="KW-1185">Reference proteome</keyword>